<dbReference type="Proteomes" id="UP000035996">
    <property type="component" value="Unassembled WGS sequence"/>
</dbReference>
<reference evidence="3" key="1">
    <citation type="submission" date="2015-06" db="EMBL/GenBank/DDBJ databases">
        <authorList>
            <person name="Liu B."/>
            <person name="Wang J."/>
            <person name="Zhu Y."/>
            <person name="Liu G."/>
            <person name="Chen Q."/>
            <person name="Zheng C."/>
            <person name="Che J."/>
            <person name="Ge C."/>
            <person name="Shi H."/>
            <person name="Pan Z."/>
            <person name="Liu X."/>
        </authorList>
    </citation>
    <scope>NUCLEOTIDE SEQUENCE [LARGE SCALE GENOMIC DNA]</scope>
    <source>
        <strain evidence="3">DSM 16346</strain>
    </source>
</reference>
<feature type="domain" description="SIS" evidence="2">
    <location>
        <begin position="13"/>
        <end position="161"/>
    </location>
</feature>
<dbReference type="OrthoDB" id="9779207at2"/>
<organism evidence="3 4">
    <name type="scientific">Guptibacillus hwajinpoensis</name>
    <dbReference type="NCBI Taxonomy" id="208199"/>
    <lineage>
        <taxon>Bacteria</taxon>
        <taxon>Bacillati</taxon>
        <taxon>Bacillota</taxon>
        <taxon>Bacilli</taxon>
        <taxon>Bacillales</taxon>
        <taxon>Guptibacillaceae</taxon>
        <taxon>Guptibacillus</taxon>
    </lineage>
</organism>
<protein>
    <submittedName>
        <fullName evidence="3">Glucosamine--fructose-6-phosphate aminotransferase</fullName>
    </submittedName>
</protein>
<dbReference type="Gene3D" id="3.40.50.10490">
    <property type="entry name" value="Glucose-6-phosphate isomerase like protein, domain 1"/>
    <property type="match status" value="2"/>
</dbReference>
<dbReference type="CDD" id="cd05009">
    <property type="entry name" value="SIS_GlmS_GlmD_2"/>
    <property type="match status" value="1"/>
</dbReference>
<name>A0A0J6FYZ4_9BACL</name>
<dbReference type="InterPro" id="IPR046348">
    <property type="entry name" value="SIS_dom_sf"/>
</dbReference>
<dbReference type="AlphaFoldDB" id="A0A0J6FYZ4"/>
<dbReference type="InterPro" id="IPR035466">
    <property type="entry name" value="GlmS/AgaS_SIS"/>
</dbReference>
<proteinExistence type="predicted"/>
<keyword evidence="3" id="KW-0032">Aminotransferase</keyword>
<evidence type="ECO:0000313" key="4">
    <source>
        <dbReference type="Proteomes" id="UP000035996"/>
    </source>
</evidence>
<dbReference type="InterPro" id="IPR001347">
    <property type="entry name" value="SIS_dom"/>
</dbReference>
<dbReference type="PANTHER" id="PTHR10937:SF4">
    <property type="entry name" value="GLUCOSAMINE-6-PHOSPHATE DEAMINASE"/>
    <property type="match status" value="1"/>
</dbReference>
<dbReference type="GO" id="GO:1901135">
    <property type="term" value="P:carbohydrate derivative metabolic process"/>
    <property type="evidence" value="ECO:0007669"/>
    <property type="project" value="InterPro"/>
</dbReference>
<dbReference type="EMBL" id="LELK01000001">
    <property type="protein sequence ID" value="KMM39602.1"/>
    <property type="molecule type" value="Genomic_DNA"/>
</dbReference>
<keyword evidence="4" id="KW-1185">Reference proteome</keyword>
<dbReference type="InterPro" id="IPR035490">
    <property type="entry name" value="GlmS/FrlB_SIS"/>
</dbReference>
<evidence type="ECO:0000256" key="1">
    <source>
        <dbReference type="ARBA" id="ARBA00022737"/>
    </source>
</evidence>
<dbReference type="PANTHER" id="PTHR10937">
    <property type="entry name" value="GLUCOSAMINE--FRUCTOSE-6-PHOSPHATE AMINOTRANSFERASE, ISOMERIZING"/>
    <property type="match status" value="1"/>
</dbReference>
<dbReference type="PATRIC" id="fig|157733.3.peg.2843"/>
<dbReference type="STRING" id="157733.AB986_03145"/>
<dbReference type="CDD" id="cd05008">
    <property type="entry name" value="SIS_GlmS_GlmD_1"/>
    <property type="match status" value="1"/>
</dbReference>
<dbReference type="PROSITE" id="PS51464">
    <property type="entry name" value="SIS"/>
    <property type="match status" value="2"/>
</dbReference>
<accession>A0A0J6FYZ4</accession>
<dbReference type="SUPFAM" id="SSF53697">
    <property type="entry name" value="SIS domain"/>
    <property type="match status" value="1"/>
</dbReference>
<dbReference type="GO" id="GO:0097367">
    <property type="term" value="F:carbohydrate derivative binding"/>
    <property type="evidence" value="ECO:0007669"/>
    <property type="project" value="InterPro"/>
</dbReference>
<dbReference type="Pfam" id="PF01380">
    <property type="entry name" value="SIS"/>
    <property type="match status" value="2"/>
</dbReference>
<evidence type="ECO:0000259" key="2">
    <source>
        <dbReference type="PROSITE" id="PS51464"/>
    </source>
</evidence>
<comment type="caution">
    <text evidence="3">The sequence shown here is derived from an EMBL/GenBank/DDBJ whole genome shotgun (WGS) entry which is preliminary data.</text>
</comment>
<feature type="domain" description="SIS" evidence="2">
    <location>
        <begin position="181"/>
        <end position="322"/>
    </location>
</feature>
<keyword evidence="3" id="KW-0808">Transferase</keyword>
<keyword evidence="1" id="KW-0677">Repeat</keyword>
<sequence length="334" mass="37157">MSQGNASEKTYQIVSNMNIPKENIEVNYLFTGCGTSYYIAISAARYFQEITGIQANAVPASEIFLHEKQVFTPHKRYRVVSISRSGTTSEIITALKAIKHRENISTLAVTCNSDAEMAQLADDQISLDHISEKSVVMTQSFTNMLYAIQLYAARFAENTEALKELKQVPKLLNENVSHAHVMKDIVQGAKAERFIFLGAGIYNGLAKEGTLKLKEMTQTECESYSNLEFRHGPISIVDEETVVVLFSTTKMSEIDHTLLHDIKNNGGKTIVIGDLATDLTADHVINIGSNLSDEARATLYIPYFQLLAYYQSIKLGLNPDQPRNLNQVVKISLP</sequence>
<evidence type="ECO:0000313" key="3">
    <source>
        <dbReference type="EMBL" id="KMM39602.1"/>
    </source>
</evidence>
<gene>
    <name evidence="3" type="ORF">AB986_03145</name>
</gene>
<dbReference type="GO" id="GO:0008483">
    <property type="term" value="F:transaminase activity"/>
    <property type="evidence" value="ECO:0007669"/>
    <property type="project" value="UniProtKB-KW"/>
</dbReference>